<dbReference type="Proteomes" id="UP000006906">
    <property type="component" value="Chromosome 12"/>
</dbReference>
<organism evidence="3 4">
    <name type="scientific">Chlamydomonas reinhardtii</name>
    <name type="common">Chlamydomonas smithii</name>
    <dbReference type="NCBI Taxonomy" id="3055"/>
    <lineage>
        <taxon>Eukaryota</taxon>
        <taxon>Viridiplantae</taxon>
        <taxon>Chlorophyta</taxon>
        <taxon>core chlorophytes</taxon>
        <taxon>Chlorophyceae</taxon>
        <taxon>CS clade</taxon>
        <taxon>Chlamydomonadales</taxon>
        <taxon>Chlamydomonadaceae</taxon>
        <taxon>Chlamydomonas</taxon>
    </lineage>
</organism>
<evidence type="ECO:0000256" key="1">
    <source>
        <dbReference type="SAM" id="MobiDB-lite"/>
    </source>
</evidence>
<reference evidence="3 4" key="1">
    <citation type="journal article" date="2007" name="Science">
        <title>The Chlamydomonas genome reveals the evolution of key animal and plant functions.</title>
        <authorList>
            <person name="Merchant S.S."/>
            <person name="Prochnik S.E."/>
            <person name="Vallon O."/>
            <person name="Harris E.H."/>
            <person name="Karpowicz S.J."/>
            <person name="Witman G.B."/>
            <person name="Terry A."/>
            <person name="Salamov A."/>
            <person name="Fritz-Laylin L.K."/>
            <person name="Marechal-Drouard L."/>
            <person name="Marshall W.F."/>
            <person name="Qu L.H."/>
            <person name="Nelson D.R."/>
            <person name="Sanderfoot A.A."/>
            <person name="Spalding M.H."/>
            <person name="Kapitonov V.V."/>
            <person name="Ren Q."/>
            <person name="Ferris P."/>
            <person name="Lindquist E."/>
            <person name="Shapiro H."/>
            <person name="Lucas S.M."/>
            <person name="Grimwood J."/>
            <person name="Schmutz J."/>
            <person name="Cardol P."/>
            <person name="Cerutti H."/>
            <person name="Chanfreau G."/>
            <person name="Chen C.L."/>
            <person name="Cognat V."/>
            <person name="Croft M.T."/>
            <person name="Dent R."/>
            <person name="Dutcher S."/>
            <person name="Fernandez E."/>
            <person name="Fukuzawa H."/>
            <person name="Gonzalez-Ballester D."/>
            <person name="Gonzalez-Halphen D."/>
            <person name="Hallmann A."/>
            <person name="Hanikenne M."/>
            <person name="Hippler M."/>
            <person name="Inwood W."/>
            <person name="Jabbari K."/>
            <person name="Kalanon M."/>
            <person name="Kuras R."/>
            <person name="Lefebvre P.A."/>
            <person name="Lemaire S.D."/>
            <person name="Lobanov A.V."/>
            <person name="Lohr M."/>
            <person name="Manuell A."/>
            <person name="Meier I."/>
            <person name="Mets L."/>
            <person name="Mittag M."/>
            <person name="Mittelmeier T."/>
            <person name="Moroney J.V."/>
            <person name="Moseley J."/>
            <person name="Napoli C."/>
            <person name="Nedelcu A.M."/>
            <person name="Niyogi K."/>
            <person name="Novoselov S.V."/>
            <person name="Paulsen I.T."/>
            <person name="Pazour G."/>
            <person name="Purton S."/>
            <person name="Ral J.P."/>
            <person name="Riano-Pachon D.M."/>
            <person name="Riekhof W."/>
            <person name="Rymarquis L."/>
            <person name="Schroda M."/>
            <person name="Stern D."/>
            <person name="Umen J."/>
            <person name="Willows R."/>
            <person name="Wilson N."/>
            <person name="Zimmer S.L."/>
            <person name="Allmer J."/>
            <person name="Balk J."/>
            <person name="Bisova K."/>
            <person name="Chen C.J."/>
            <person name="Elias M."/>
            <person name="Gendler K."/>
            <person name="Hauser C."/>
            <person name="Lamb M.R."/>
            <person name="Ledford H."/>
            <person name="Long J.C."/>
            <person name="Minagawa J."/>
            <person name="Page M.D."/>
            <person name="Pan J."/>
            <person name="Pootakham W."/>
            <person name="Roje S."/>
            <person name="Rose A."/>
            <person name="Stahlberg E."/>
            <person name="Terauchi A.M."/>
            <person name="Yang P."/>
            <person name="Ball S."/>
            <person name="Bowler C."/>
            <person name="Dieckmann C.L."/>
            <person name="Gladyshev V.N."/>
            <person name="Green P."/>
            <person name="Jorgensen R."/>
            <person name="Mayfield S."/>
            <person name="Mueller-Roeber B."/>
            <person name="Rajamani S."/>
            <person name="Sayre R.T."/>
            <person name="Brokstein P."/>
            <person name="Dubchak I."/>
            <person name="Goodstein D."/>
            <person name="Hornick L."/>
            <person name="Huang Y.W."/>
            <person name="Jhaveri J."/>
            <person name="Luo Y."/>
            <person name="Martinez D."/>
            <person name="Ngau W.C."/>
            <person name="Otillar B."/>
            <person name="Poliakov A."/>
            <person name="Porter A."/>
            <person name="Szajkowski L."/>
            <person name="Werner G."/>
            <person name="Zhou K."/>
            <person name="Grigoriev I.V."/>
            <person name="Rokhsar D.S."/>
            <person name="Grossman A.R."/>
        </authorList>
    </citation>
    <scope>NUCLEOTIDE SEQUENCE [LARGE SCALE GENOMIC DNA]</scope>
    <source>
        <strain evidence="4">CC-503</strain>
    </source>
</reference>
<evidence type="ECO:0000313" key="4">
    <source>
        <dbReference type="Proteomes" id="UP000006906"/>
    </source>
</evidence>
<keyword evidence="2" id="KW-0812">Transmembrane</keyword>
<keyword evidence="2" id="KW-0472">Membrane</keyword>
<dbReference type="RefSeq" id="XP_042918343.1">
    <property type="nucleotide sequence ID" value="XM_043068022.1"/>
</dbReference>
<evidence type="ECO:0000256" key="2">
    <source>
        <dbReference type="SAM" id="Phobius"/>
    </source>
</evidence>
<feature type="compositionally biased region" description="Basic and acidic residues" evidence="1">
    <location>
        <begin position="161"/>
        <end position="183"/>
    </location>
</feature>
<name>A0A2K3D3J2_CHLRE</name>
<accession>A0A2K3D3J2</accession>
<dbReference type="EMBL" id="CM008973">
    <property type="protein sequence ID" value="PNW75087.1"/>
    <property type="molecule type" value="Genomic_DNA"/>
</dbReference>
<dbReference type="GeneID" id="66055458"/>
<keyword evidence="2" id="KW-1133">Transmembrane helix</keyword>
<sequence length="183" mass="19241">MFSSVQGGCLSNFVEQDGCARTVIVLLLLTTVGCISYTWGYYEGIANAQSNLMLDKLHELQLAQMASAARGNGTHQAKRHAGGHGRLLEMDPTSPGLQLEDSEASSVSPVGVRDESVMAAAELEDAAPHRSNKVHAEAAADAQLRGTGKAASSKRISGGGGRKERAGERGRGASNRVEHEGTR</sequence>
<protein>
    <submittedName>
        <fullName evidence="3">Uncharacterized protein</fullName>
    </submittedName>
</protein>
<dbReference type="OrthoDB" id="542485at2759"/>
<feature type="region of interest" description="Disordered" evidence="1">
    <location>
        <begin position="125"/>
        <end position="183"/>
    </location>
</feature>
<proteinExistence type="predicted"/>
<feature type="transmembrane region" description="Helical" evidence="2">
    <location>
        <begin position="20"/>
        <end position="42"/>
    </location>
</feature>
<evidence type="ECO:0000313" key="3">
    <source>
        <dbReference type="EMBL" id="PNW75087.1"/>
    </source>
</evidence>
<feature type="region of interest" description="Disordered" evidence="1">
    <location>
        <begin position="68"/>
        <end position="112"/>
    </location>
</feature>
<dbReference type="AlphaFoldDB" id="A0A2K3D3J2"/>
<gene>
    <name evidence="3" type="ORF">CHLRE_12g497150v5</name>
</gene>
<keyword evidence="4" id="KW-1185">Reference proteome</keyword>
<dbReference type="KEGG" id="cre:CHLRE_12g497150v5"/>
<dbReference type="Gramene" id="PNW75087">
    <property type="protein sequence ID" value="PNW75087"/>
    <property type="gene ID" value="CHLRE_12g497150v5"/>
</dbReference>
<dbReference type="InParanoid" id="A0A2K3D3J2"/>